<evidence type="ECO:0000313" key="1">
    <source>
        <dbReference type="EMBL" id="VTU09192.1"/>
    </source>
</evidence>
<accession>A0ABY6TMA0</accession>
<reference evidence="1 2" key="1">
    <citation type="submission" date="2019-05" db="EMBL/GenBank/DDBJ databases">
        <authorList>
            <consortium name="Pathogen Informatics"/>
        </authorList>
    </citation>
    <scope>NUCLEOTIDE SEQUENCE [LARGE SCALE GENOMIC DNA]</scope>
    <source>
        <strain evidence="1 2">NM319</strain>
    </source>
</reference>
<gene>
    <name evidence="1" type="ORF">SAMEA1410922_01892</name>
</gene>
<protein>
    <submittedName>
        <fullName evidence="1">Uncharacterized protein</fullName>
    </submittedName>
</protein>
<dbReference type="Proteomes" id="UP000308167">
    <property type="component" value="Unassembled WGS sequence"/>
</dbReference>
<organism evidence="1 2">
    <name type="scientific">Actinobacillus porcinus</name>
    <dbReference type="NCBI Taxonomy" id="51048"/>
    <lineage>
        <taxon>Bacteria</taxon>
        <taxon>Pseudomonadati</taxon>
        <taxon>Pseudomonadota</taxon>
        <taxon>Gammaproteobacteria</taxon>
        <taxon>Pasteurellales</taxon>
        <taxon>Pasteurellaceae</taxon>
        <taxon>Actinobacillus</taxon>
    </lineage>
</organism>
<name>A0ABY6TMA0_9PAST</name>
<proteinExistence type="predicted"/>
<evidence type="ECO:0000313" key="2">
    <source>
        <dbReference type="Proteomes" id="UP000308167"/>
    </source>
</evidence>
<dbReference type="EMBL" id="CABFKI010000013">
    <property type="protein sequence ID" value="VTU09192.1"/>
    <property type="molecule type" value="Genomic_DNA"/>
</dbReference>
<sequence length="187" mass="19999">MFSPARPSSNNLRNISTPVTVVFAVSLIPTISTSSPVRMIPRSTRPVTTVPRPEIENTSSIGNKNGWSIARSGSGMYVSKWLANSRIFSSHSATPFNACNAEPRTIGVSSPGKSYCDNNSRTSISTNSNNSSSSTMSHLFKNTMMYGTPTWRPNKMCSRVCGIGPSVAATTKIAPSICAAPVIMFLT</sequence>
<comment type="caution">
    <text evidence="1">The sequence shown here is derived from an EMBL/GenBank/DDBJ whole genome shotgun (WGS) entry which is preliminary data.</text>
</comment>
<keyword evidence="2" id="KW-1185">Reference proteome</keyword>